<reference evidence="3 4" key="1">
    <citation type="submission" date="2017-07" db="EMBL/GenBank/DDBJ databases">
        <title>Complete genome sequence of Actinoalloteichus hoggarensis DSM 45943, type strain of Actinoalloteichus hoggarensis.</title>
        <authorList>
            <person name="Ruckert C."/>
            <person name="Nouioui I."/>
            <person name="Willmese J."/>
            <person name="van Wezel G."/>
            <person name="Klenk H.-P."/>
            <person name="Kalinowski J."/>
            <person name="Zotchev S.B."/>
        </authorList>
    </citation>
    <scope>NUCLEOTIDE SEQUENCE [LARGE SCALE GENOMIC DNA]</scope>
    <source>
        <strain evidence="3 4">DSM 45943</strain>
    </source>
</reference>
<evidence type="ECO:0000256" key="2">
    <source>
        <dbReference type="SAM" id="SignalP"/>
    </source>
</evidence>
<keyword evidence="2" id="KW-0732">Signal</keyword>
<dbReference type="Proteomes" id="UP000204221">
    <property type="component" value="Chromosome"/>
</dbReference>
<feature type="region of interest" description="Disordered" evidence="1">
    <location>
        <begin position="92"/>
        <end position="114"/>
    </location>
</feature>
<dbReference type="KEGG" id="ahg:AHOG_24070"/>
<feature type="compositionally biased region" description="Basic residues" evidence="1">
    <location>
        <begin position="95"/>
        <end position="104"/>
    </location>
</feature>
<evidence type="ECO:0000256" key="1">
    <source>
        <dbReference type="SAM" id="MobiDB-lite"/>
    </source>
</evidence>
<gene>
    <name evidence="3" type="ORF">AHOG_24070</name>
</gene>
<accession>A0A221W8S1</accession>
<keyword evidence="4" id="KW-1185">Reference proteome</keyword>
<dbReference type="AlphaFoldDB" id="A0A221W8S1"/>
<feature type="signal peptide" evidence="2">
    <location>
        <begin position="1"/>
        <end position="28"/>
    </location>
</feature>
<proteinExistence type="predicted"/>
<protein>
    <submittedName>
        <fullName evidence="3">Uncharacterized protein</fullName>
    </submittedName>
</protein>
<sequence>MRTSARIVSAAAGAALGVLSLGGGAAFADSIDNDGVNAINDNNISAVPVQLCGNNVAAVIGVIIPLLSPQINDCTNAPITDDIGNTTVIVDDHGKKHHHGHHGQSGKGAPHAGL</sequence>
<name>A0A221W8S1_9PSEU</name>
<dbReference type="EMBL" id="CP022521">
    <property type="protein sequence ID" value="ASO22420.1"/>
    <property type="molecule type" value="Genomic_DNA"/>
</dbReference>
<dbReference type="RefSeq" id="WP_245856421.1">
    <property type="nucleotide sequence ID" value="NZ_CP022521.1"/>
</dbReference>
<organism evidence="3 4">
    <name type="scientific">Actinoalloteichus hoggarensis</name>
    <dbReference type="NCBI Taxonomy" id="1470176"/>
    <lineage>
        <taxon>Bacteria</taxon>
        <taxon>Bacillati</taxon>
        <taxon>Actinomycetota</taxon>
        <taxon>Actinomycetes</taxon>
        <taxon>Pseudonocardiales</taxon>
        <taxon>Pseudonocardiaceae</taxon>
        <taxon>Actinoalloteichus</taxon>
    </lineage>
</organism>
<feature type="chain" id="PRO_5043456051" evidence="2">
    <location>
        <begin position="29"/>
        <end position="114"/>
    </location>
</feature>
<evidence type="ECO:0000313" key="4">
    <source>
        <dbReference type="Proteomes" id="UP000204221"/>
    </source>
</evidence>
<evidence type="ECO:0000313" key="3">
    <source>
        <dbReference type="EMBL" id="ASO22420.1"/>
    </source>
</evidence>